<dbReference type="EMBL" id="JADNRY010001450">
    <property type="protein sequence ID" value="KAF9016362.1"/>
    <property type="molecule type" value="Genomic_DNA"/>
</dbReference>
<dbReference type="GO" id="GO:0016705">
    <property type="term" value="F:oxidoreductase activity, acting on paired donors, with incorporation or reduction of molecular oxygen"/>
    <property type="evidence" value="ECO:0007669"/>
    <property type="project" value="InterPro"/>
</dbReference>
<dbReference type="OrthoDB" id="1470350at2759"/>
<protein>
    <recommendedName>
        <fullName evidence="6">Cytochrome P450</fullName>
    </recommendedName>
</protein>
<dbReference type="PROSITE" id="PS00086">
    <property type="entry name" value="CYTOCHROME_P450"/>
    <property type="match status" value="1"/>
</dbReference>
<keyword evidence="2 3" id="KW-0408">Iron</keyword>
<keyword evidence="1 3" id="KW-0479">Metal-binding</keyword>
<dbReference type="PRINTS" id="PR00463">
    <property type="entry name" value="EP450I"/>
</dbReference>
<dbReference type="InterPro" id="IPR001128">
    <property type="entry name" value="Cyt_P450"/>
</dbReference>
<keyword evidence="3" id="KW-0503">Monooxygenase</keyword>
<reference evidence="4" key="1">
    <citation type="submission" date="2020-11" db="EMBL/GenBank/DDBJ databases">
        <authorList>
            <consortium name="DOE Joint Genome Institute"/>
            <person name="Ahrendt S."/>
            <person name="Riley R."/>
            <person name="Andreopoulos W."/>
            <person name="Labutti K."/>
            <person name="Pangilinan J."/>
            <person name="Ruiz-Duenas F.J."/>
            <person name="Barrasa J.M."/>
            <person name="Sanchez-Garcia M."/>
            <person name="Camarero S."/>
            <person name="Miyauchi S."/>
            <person name="Serrano A."/>
            <person name="Linde D."/>
            <person name="Babiker R."/>
            <person name="Drula E."/>
            <person name="Ayuso-Fernandez I."/>
            <person name="Pacheco R."/>
            <person name="Padilla G."/>
            <person name="Ferreira P."/>
            <person name="Barriuso J."/>
            <person name="Kellner H."/>
            <person name="Castanera R."/>
            <person name="Alfaro M."/>
            <person name="Ramirez L."/>
            <person name="Pisabarro A.G."/>
            <person name="Kuo A."/>
            <person name="Tritt A."/>
            <person name="Lipzen A."/>
            <person name="He G."/>
            <person name="Yan M."/>
            <person name="Ng V."/>
            <person name="Cullen D."/>
            <person name="Martin F."/>
            <person name="Rosso M.-N."/>
            <person name="Henrissat B."/>
            <person name="Hibbett D."/>
            <person name="Martinez A.T."/>
            <person name="Grigoriev I.V."/>
        </authorList>
    </citation>
    <scope>NUCLEOTIDE SEQUENCE</scope>
    <source>
        <strain evidence="4">AH 40177</strain>
    </source>
</reference>
<evidence type="ECO:0000256" key="2">
    <source>
        <dbReference type="ARBA" id="ARBA00023004"/>
    </source>
</evidence>
<organism evidence="4 5">
    <name type="scientific">Rhodocollybia butyracea</name>
    <dbReference type="NCBI Taxonomy" id="206335"/>
    <lineage>
        <taxon>Eukaryota</taxon>
        <taxon>Fungi</taxon>
        <taxon>Dikarya</taxon>
        <taxon>Basidiomycota</taxon>
        <taxon>Agaricomycotina</taxon>
        <taxon>Agaricomycetes</taxon>
        <taxon>Agaricomycetidae</taxon>
        <taxon>Agaricales</taxon>
        <taxon>Marasmiineae</taxon>
        <taxon>Omphalotaceae</taxon>
        <taxon>Rhodocollybia</taxon>
    </lineage>
</organism>
<keyword evidence="3" id="KW-0349">Heme</keyword>
<evidence type="ECO:0008006" key="6">
    <source>
        <dbReference type="Google" id="ProtNLM"/>
    </source>
</evidence>
<dbReference type="GO" id="GO:0005506">
    <property type="term" value="F:iron ion binding"/>
    <property type="evidence" value="ECO:0007669"/>
    <property type="project" value="InterPro"/>
</dbReference>
<evidence type="ECO:0000256" key="1">
    <source>
        <dbReference type="ARBA" id="ARBA00022723"/>
    </source>
</evidence>
<evidence type="ECO:0000313" key="4">
    <source>
        <dbReference type="EMBL" id="KAF9016362.1"/>
    </source>
</evidence>
<dbReference type="Gene3D" id="1.10.630.10">
    <property type="entry name" value="Cytochrome P450"/>
    <property type="match status" value="1"/>
</dbReference>
<gene>
    <name evidence="4" type="ORF">BDP27DRAFT_1440700</name>
</gene>
<name>A0A9P5P2N6_9AGAR</name>
<proteinExistence type="inferred from homology"/>
<dbReference type="AlphaFoldDB" id="A0A9P5P2N6"/>
<evidence type="ECO:0000256" key="3">
    <source>
        <dbReference type="RuleBase" id="RU000461"/>
    </source>
</evidence>
<sequence>MFDLAPFSKGPRICLGLNLAWCELYLIFGNIFRRLDLQLLIMEDTIDNFASNNCVNYFVP</sequence>
<dbReference type="SUPFAM" id="SSF48264">
    <property type="entry name" value="Cytochrome P450"/>
    <property type="match status" value="1"/>
</dbReference>
<comment type="similarity">
    <text evidence="3">Belongs to the cytochrome P450 family.</text>
</comment>
<accession>A0A9P5P2N6</accession>
<evidence type="ECO:0000313" key="5">
    <source>
        <dbReference type="Proteomes" id="UP000772434"/>
    </source>
</evidence>
<dbReference type="GO" id="GO:0004497">
    <property type="term" value="F:monooxygenase activity"/>
    <property type="evidence" value="ECO:0007669"/>
    <property type="project" value="UniProtKB-KW"/>
</dbReference>
<dbReference type="InterPro" id="IPR036396">
    <property type="entry name" value="Cyt_P450_sf"/>
</dbReference>
<keyword evidence="3" id="KW-0560">Oxidoreductase</keyword>
<dbReference type="GO" id="GO:0020037">
    <property type="term" value="F:heme binding"/>
    <property type="evidence" value="ECO:0007669"/>
    <property type="project" value="InterPro"/>
</dbReference>
<dbReference type="InterPro" id="IPR002401">
    <property type="entry name" value="Cyt_P450_E_grp-I"/>
</dbReference>
<dbReference type="Proteomes" id="UP000772434">
    <property type="component" value="Unassembled WGS sequence"/>
</dbReference>
<dbReference type="Pfam" id="PF00067">
    <property type="entry name" value="p450"/>
    <property type="match status" value="1"/>
</dbReference>
<comment type="caution">
    <text evidence="4">The sequence shown here is derived from an EMBL/GenBank/DDBJ whole genome shotgun (WGS) entry which is preliminary data.</text>
</comment>
<dbReference type="InterPro" id="IPR017972">
    <property type="entry name" value="Cyt_P450_CS"/>
</dbReference>
<keyword evidence="5" id="KW-1185">Reference proteome</keyword>